<dbReference type="Gene3D" id="1.10.357.10">
    <property type="entry name" value="Tetracycline Repressor, domain 2"/>
    <property type="match status" value="1"/>
</dbReference>
<dbReference type="EMBL" id="NFLC01000002">
    <property type="protein sequence ID" value="OUQ11622.1"/>
    <property type="molecule type" value="Genomic_DNA"/>
</dbReference>
<dbReference type="Pfam" id="PF00440">
    <property type="entry name" value="TetR_N"/>
    <property type="match status" value="1"/>
</dbReference>
<dbReference type="PANTHER" id="PTHR43479">
    <property type="entry name" value="ACREF/ENVCD OPERON REPRESSOR-RELATED"/>
    <property type="match status" value="1"/>
</dbReference>
<gene>
    <name evidence="5" type="ORF">B5E88_01815</name>
    <name evidence="4" type="ORF">U1294_01980</name>
</gene>
<dbReference type="Proteomes" id="UP000196074">
    <property type="component" value="Unassembled WGS sequence"/>
</dbReference>
<name>A0A1Y4R4G1_9ENTE</name>
<evidence type="ECO:0000256" key="2">
    <source>
        <dbReference type="PROSITE-ProRule" id="PRU00335"/>
    </source>
</evidence>
<evidence type="ECO:0000259" key="3">
    <source>
        <dbReference type="PROSITE" id="PS50977"/>
    </source>
</evidence>
<dbReference type="InterPro" id="IPR050624">
    <property type="entry name" value="HTH-type_Tx_Regulator"/>
</dbReference>
<feature type="domain" description="HTH tetR-type" evidence="3">
    <location>
        <begin position="11"/>
        <end position="71"/>
    </location>
</feature>
<keyword evidence="1 2" id="KW-0238">DNA-binding</keyword>
<evidence type="ECO:0000256" key="1">
    <source>
        <dbReference type="ARBA" id="ARBA00023125"/>
    </source>
</evidence>
<dbReference type="Pfam" id="PF17924">
    <property type="entry name" value="TetR_C_19"/>
    <property type="match status" value="1"/>
</dbReference>
<organism evidence="5 6">
    <name type="scientific">Enterococcus cecorum</name>
    <dbReference type="NCBI Taxonomy" id="44008"/>
    <lineage>
        <taxon>Bacteria</taxon>
        <taxon>Bacillati</taxon>
        <taxon>Bacillota</taxon>
        <taxon>Bacilli</taxon>
        <taxon>Lactobacillales</taxon>
        <taxon>Enterococcaceae</taxon>
        <taxon>Enterococcus</taxon>
    </lineage>
</organism>
<comment type="caution">
    <text evidence="5">The sequence shown here is derived from an EMBL/GenBank/DDBJ whole genome shotgun (WGS) entry which is preliminary data.</text>
</comment>
<dbReference type="InterPro" id="IPR009057">
    <property type="entry name" value="Homeodomain-like_sf"/>
</dbReference>
<dbReference type="SUPFAM" id="SSF46689">
    <property type="entry name" value="Homeodomain-like"/>
    <property type="match status" value="1"/>
</dbReference>
<protein>
    <submittedName>
        <fullName evidence="5">TetR family transcriptional regulator</fullName>
    </submittedName>
    <submittedName>
        <fullName evidence="4">TetR/AcrR family transcriptional regulator</fullName>
    </submittedName>
</protein>
<dbReference type="EMBL" id="JAXOGL010000002">
    <property type="protein sequence ID" value="MDZ5596996.1"/>
    <property type="molecule type" value="Genomic_DNA"/>
</dbReference>
<reference evidence="4" key="3">
    <citation type="submission" date="2023-12" db="EMBL/GenBank/DDBJ databases">
        <title>Molecular genomic analyses of Enterococcus cecorum from sepsis oubreaks in broilers.</title>
        <authorList>
            <person name="Rhoads D."/>
            <person name="Alrubaye A."/>
        </authorList>
    </citation>
    <scope>NUCLEOTIDE SEQUENCE</scope>
    <source>
        <strain evidence="4">1755</strain>
    </source>
</reference>
<dbReference type="GO" id="GO:0003677">
    <property type="term" value="F:DNA binding"/>
    <property type="evidence" value="ECO:0007669"/>
    <property type="project" value="UniProtKB-UniRule"/>
</dbReference>
<evidence type="ECO:0000313" key="6">
    <source>
        <dbReference type="Proteomes" id="UP000196074"/>
    </source>
</evidence>
<feature type="DNA-binding region" description="H-T-H motif" evidence="2">
    <location>
        <begin position="34"/>
        <end position="53"/>
    </location>
</feature>
<sequence>MPTETFLHLPDEKRKRITDAAIQEFSRVPLEEASIANIVKNAEIPRGSFYQYFENKEDVYFYCFQTVQSIGFDFLKEMLIEQKGDLFAAYREFFKQTIPHLFNSKYANFFKFSFMNMNYRSSKKLTANFHKHHEKMHANKESQNQIFQQYVNFDLLVFDSQEDLELLIQMIMNAFFSSVVEGYRSQKDQEKVDVQKIITRYEKKLNWLEMGASRKEK</sequence>
<dbReference type="Proteomes" id="UP001290582">
    <property type="component" value="Unassembled WGS sequence"/>
</dbReference>
<dbReference type="PROSITE" id="PS50977">
    <property type="entry name" value="HTH_TETR_2"/>
    <property type="match status" value="1"/>
</dbReference>
<accession>A0A1Y4R4G1</accession>
<reference evidence="6" key="1">
    <citation type="submission" date="2017-04" db="EMBL/GenBank/DDBJ databases">
        <title>Function of individual gut microbiota members based on whole genome sequencing of pure cultures obtained from chicken caecum.</title>
        <authorList>
            <person name="Medvecky M."/>
            <person name="Cejkova D."/>
            <person name="Polansky O."/>
            <person name="Karasova D."/>
            <person name="Kubasova T."/>
            <person name="Cizek A."/>
            <person name="Rychlik I."/>
        </authorList>
    </citation>
    <scope>NUCLEOTIDE SEQUENCE [LARGE SCALE GENOMIC DNA]</scope>
    <source>
        <strain evidence="6">An144</strain>
    </source>
</reference>
<reference evidence="5" key="2">
    <citation type="journal article" date="2018" name="BMC Genomics">
        <title>Whole genome sequencing and function prediction of 133 gut anaerobes isolated from chicken caecum in pure cultures.</title>
        <authorList>
            <person name="Medvecky M."/>
            <person name="Cejkova D."/>
            <person name="Polansky O."/>
            <person name="Karasova D."/>
            <person name="Kubasova T."/>
            <person name="Cizek A."/>
            <person name="Rychlik I."/>
        </authorList>
    </citation>
    <scope>NUCLEOTIDE SEQUENCE</scope>
    <source>
        <strain evidence="5">An144</strain>
    </source>
</reference>
<dbReference type="PANTHER" id="PTHR43479:SF11">
    <property type="entry name" value="ACREF_ENVCD OPERON REPRESSOR-RELATED"/>
    <property type="match status" value="1"/>
</dbReference>
<evidence type="ECO:0000313" key="4">
    <source>
        <dbReference type="EMBL" id="MDZ5596996.1"/>
    </source>
</evidence>
<dbReference type="AlphaFoldDB" id="A0A1Y4R4G1"/>
<dbReference type="RefSeq" id="WP_047242192.1">
    <property type="nucleotide sequence ID" value="NZ_CP010064.1"/>
</dbReference>
<dbReference type="InterPro" id="IPR001647">
    <property type="entry name" value="HTH_TetR"/>
</dbReference>
<evidence type="ECO:0000313" key="5">
    <source>
        <dbReference type="EMBL" id="OUQ11622.1"/>
    </source>
</evidence>
<proteinExistence type="predicted"/>